<gene>
    <name evidence="1" type="ORF">DARMORV10_A04P08140.1</name>
</gene>
<dbReference type="InterPro" id="IPR012340">
    <property type="entry name" value="NA-bd_OB-fold"/>
</dbReference>
<dbReference type="SUPFAM" id="SSF50249">
    <property type="entry name" value="Nucleic acid-binding proteins"/>
    <property type="match status" value="1"/>
</dbReference>
<sequence>MFEAGVKNLISTLRCYCCSFYRPLGTKLRLGWSSQFNVGRLFRFWDPSKIKKDGEFMGITLFLLYEKIHSSLLVLAITTVHLHTYFLNSNGKCPAQIVGVLQQNGWSFVSCTRCGMKLHRSGTYLRCNRCVSPNVTGGMRFCVEFAVDNDNDSATFVVFDREETKLTKQDASTLALKGALSCVFSLSFGLMFVLVRELGELCHFSMIFVMLMSEPRFTWSSVSSLVSVSQEVRLAWLHLHCVLGELLSKEFGRLDIQGVWTGSGSPCRVMKSLVLGLIDWRARQQR</sequence>
<evidence type="ECO:0000313" key="1">
    <source>
        <dbReference type="EMBL" id="CAF2269305.1"/>
    </source>
</evidence>
<dbReference type="EMBL" id="HG994358">
    <property type="protein sequence ID" value="CAF2269305.1"/>
    <property type="molecule type" value="Genomic_DNA"/>
</dbReference>
<accession>A0A817AWB7</accession>
<organism evidence="1">
    <name type="scientific">Brassica napus</name>
    <name type="common">Rape</name>
    <dbReference type="NCBI Taxonomy" id="3708"/>
    <lineage>
        <taxon>Eukaryota</taxon>
        <taxon>Viridiplantae</taxon>
        <taxon>Streptophyta</taxon>
        <taxon>Embryophyta</taxon>
        <taxon>Tracheophyta</taxon>
        <taxon>Spermatophyta</taxon>
        <taxon>Magnoliopsida</taxon>
        <taxon>eudicotyledons</taxon>
        <taxon>Gunneridae</taxon>
        <taxon>Pentapetalae</taxon>
        <taxon>rosids</taxon>
        <taxon>malvids</taxon>
        <taxon>Brassicales</taxon>
        <taxon>Brassicaceae</taxon>
        <taxon>Brassiceae</taxon>
        <taxon>Brassica</taxon>
    </lineage>
</organism>
<dbReference type="Proteomes" id="UP001295469">
    <property type="component" value="Chromosome A04"/>
</dbReference>
<reference evidence="1" key="1">
    <citation type="submission" date="2021-01" db="EMBL/GenBank/DDBJ databases">
        <authorList>
            <consortium name="Genoscope - CEA"/>
            <person name="William W."/>
        </authorList>
    </citation>
    <scope>NUCLEOTIDE SEQUENCE</scope>
</reference>
<proteinExistence type="predicted"/>
<dbReference type="Gene3D" id="2.40.50.140">
    <property type="entry name" value="Nucleic acid-binding proteins"/>
    <property type="match status" value="1"/>
</dbReference>
<dbReference type="AlphaFoldDB" id="A0A817AWB7"/>
<protein>
    <submittedName>
        <fullName evidence="1">(rape) hypothetical protein</fullName>
    </submittedName>
</protein>
<name>A0A817AWB7_BRANA</name>